<evidence type="ECO:0000256" key="1">
    <source>
        <dbReference type="SAM" id="Phobius"/>
    </source>
</evidence>
<dbReference type="InterPro" id="IPR012902">
    <property type="entry name" value="N_methyl_site"/>
</dbReference>
<organism evidence="2 3">
    <name type="scientific">Anaerobaca lacustris</name>
    <dbReference type="NCBI Taxonomy" id="3044600"/>
    <lineage>
        <taxon>Bacteria</taxon>
        <taxon>Pseudomonadati</taxon>
        <taxon>Planctomycetota</taxon>
        <taxon>Phycisphaerae</taxon>
        <taxon>Sedimentisphaerales</taxon>
        <taxon>Anaerobacaceae</taxon>
        <taxon>Anaerobaca</taxon>
    </lineage>
</organism>
<dbReference type="EMBL" id="JASCXX010000031">
    <property type="protein sequence ID" value="MDI6451261.1"/>
    <property type="molecule type" value="Genomic_DNA"/>
</dbReference>
<dbReference type="NCBIfam" id="TIGR02532">
    <property type="entry name" value="IV_pilin_GFxxxE"/>
    <property type="match status" value="1"/>
</dbReference>
<keyword evidence="1" id="KW-0812">Transmembrane</keyword>
<sequence length="266" mass="29341">MKRNAGFTLIELLVVIAVIAVLLAIMMPGLQMAREQARMMGCKSNLRQYALAGRMYSDDNDFDFPYSFTWLYNKGGVNCNWHDESNNLNRHPELAGVLWPYLKGLDIHLCPAFDVVARTMGCHRCGGTTIPVEPQYGYVMNSYLNGDAWGSVPSQYHPPMASANFRKETMVKNPSRVLYFAEENTWVMPGINVAGINDNNLRSLPSGAADSLGTFHRTPRGNLNAGVVNAAFVDGHVETVSAYPADEPPHNTFVLSWPAGGIVPVF</sequence>
<feature type="transmembrane region" description="Helical" evidence="1">
    <location>
        <begin position="6"/>
        <end position="30"/>
    </location>
</feature>
<evidence type="ECO:0000313" key="2">
    <source>
        <dbReference type="EMBL" id="MDI6451261.1"/>
    </source>
</evidence>
<dbReference type="InterPro" id="IPR045584">
    <property type="entry name" value="Pilin-like"/>
</dbReference>
<dbReference type="SUPFAM" id="SSF54523">
    <property type="entry name" value="Pili subunits"/>
    <property type="match status" value="1"/>
</dbReference>
<evidence type="ECO:0000313" key="3">
    <source>
        <dbReference type="Proteomes" id="UP001431776"/>
    </source>
</evidence>
<keyword evidence="1" id="KW-0472">Membrane</keyword>
<gene>
    <name evidence="2" type="ORF">QJ522_19520</name>
</gene>
<dbReference type="Pfam" id="PF07963">
    <property type="entry name" value="N_methyl"/>
    <property type="match status" value="1"/>
</dbReference>
<dbReference type="Gene3D" id="3.30.700.10">
    <property type="entry name" value="Glycoprotein, Type 4 Pilin"/>
    <property type="match status" value="1"/>
</dbReference>
<proteinExistence type="predicted"/>
<reference evidence="2" key="1">
    <citation type="submission" date="2023-05" db="EMBL/GenBank/DDBJ databases">
        <title>Anaerotaeda fermentans gen. nov., sp. nov., a novel anaerobic planctomycete of the new family within the order Sedimentisphaerales isolated from Taman Peninsula, Russia.</title>
        <authorList>
            <person name="Khomyakova M.A."/>
            <person name="Merkel A.Y."/>
            <person name="Slobodkin A.I."/>
        </authorList>
    </citation>
    <scope>NUCLEOTIDE SEQUENCE</scope>
    <source>
        <strain evidence="2">M17dextr</strain>
    </source>
</reference>
<keyword evidence="1" id="KW-1133">Transmembrane helix</keyword>
<accession>A0AAW6U6T7</accession>
<dbReference type="PANTHER" id="PTHR30093">
    <property type="entry name" value="GENERAL SECRETION PATHWAY PROTEIN G"/>
    <property type="match status" value="1"/>
</dbReference>
<name>A0AAW6U6T7_9BACT</name>
<dbReference type="RefSeq" id="WP_349246669.1">
    <property type="nucleotide sequence ID" value="NZ_JASCXX010000031.1"/>
</dbReference>
<protein>
    <submittedName>
        <fullName evidence="2">Prepilin-type N-terminal cleavage/methylation domain-containing protein</fullName>
    </submittedName>
</protein>
<comment type="caution">
    <text evidence="2">The sequence shown here is derived from an EMBL/GenBank/DDBJ whole genome shotgun (WGS) entry which is preliminary data.</text>
</comment>
<keyword evidence="3" id="KW-1185">Reference proteome</keyword>
<dbReference type="PANTHER" id="PTHR30093:SF2">
    <property type="entry name" value="TYPE II SECRETION SYSTEM PROTEIN H"/>
    <property type="match status" value="1"/>
</dbReference>
<dbReference type="Proteomes" id="UP001431776">
    <property type="component" value="Unassembled WGS sequence"/>
</dbReference>
<dbReference type="AlphaFoldDB" id="A0AAW6U6T7"/>
<dbReference type="PROSITE" id="PS00409">
    <property type="entry name" value="PROKAR_NTER_METHYL"/>
    <property type="match status" value="1"/>
</dbReference>